<dbReference type="GeneID" id="93166138"/>
<dbReference type="PROSITE" id="PS50931">
    <property type="entry name" value="HTH_LYSR"/>
    <property type="match status" value="1"/>
</dbReference>
<dbReference type="InterPro" id="IPR005119">
    <property type="entry name" value="LysR_subst-bd"/>
</dbReference>
<sequence length="302" mass="34885">MDLRQLNYITVIAEELNLTRAAERLFVSQSTLSLYLSRLEKELGIRLFSRKNNRLVITAKGELYVETARKMLDMQKELYEQLHINQHEMTLNLGISSLFMLKIFAEVFPRFKPLAPHFNVNVTEGRATALLRRLSEGSLDVAIVGRDKIIQDENYQIQVLRREEMFLVLPPSHPHAYAASSDYSDPPTADMSLFCNENFTLSPHDTCDYQIAQRLFHDHHMNANVICELNNTLSLCQMVMDGLCLSVIPAYCIPRNMGLLVCRPPQPYYRYLLCFQHKGQKMSKEGIALLGMLIDTYNHYYE</sequence>
<reference evidence="6 7" key="1">
    <citation type="submission" date="2011-04" db="EMBL/GenBank/DDBJ databases">
        <title>The Genome Sequence of Clostridium citroniae WAL-19142.</title>
        <authorList>
            <consortium name="The Broad Institute Genome Sequencing Platform"/>
            <person name="Earl A."/>
            <person name="Ward D."/>
            <person name="Feldgarden M."/>
            <person name="Gevers D."/>
            <person name="Warren Y.A."/>
            <person name="Tyrrell K.L."/>
            <person name="Citron D.M."/>
            <person name="Goldstein E.J."/>
            <person name="Daigneault M."/>
            <person name="Allen-Vercoe E."/>
            <person name="Young S.K."/>
            <person name="Zeng Q."/>
            <person name="Gargeya S."/>
            <person name="Fitzgerald M."/>
            <person name="Haas B."/>
            <person name="Abouelleil A."/>
            <person name="Alvarado L."/>
            <person name="Arachchi H.M."/>
            <person name="Berlin A."/>
            <person name="Brown A."/>
            <person name="Chapman S.B."/>
            <person name="Chen Z."/>
            <person name="Dunbar C."/>
            <person name="Freedman E."/>
            <person name="Gearin G."/>
            <person name="Gellesch M."/>
            <person name="Goldberg J."/>
            <person name="Griggs A."/>
            <person name="Gujja S."/>
            <person name="Heilman E.R."/>
            <person name="Heiman D."/>
            <person name="Howarth C."/>
            <person name="Larson L."/>
            <person name="Lui A."/>
            <person name="MacDonald P.J."/>
            <person name="Mehta T."/>
            <person name="Montmayeur A."/>
            <person name="Murphy C."/>
            <person name="Neiman D."/>
            <person name="Pearson M."/>
            <person name="Priest M."/>
            <person name="Roberts A."/>
            <person name="Saif S."/>
            <person name="Shea T."/>
            <person name="Shenoy N."/>
            <person name="Sisk P."/>
            <person name="Stolte C."/>
            <person name="Sykes S."/>
            <person name="White J."/>
            <person name="Yandava C."/>
            <person name="Wortman J."/>
            <person name="Nusbaum C."/>
            <person name="Birren B."/>
        </authorList>
    </citation>
    <scope>NUCLEOTIDE SEQUENCE [LARGE SCALE GENOMIC DNA]</scope>
    <source>
        <strain evidence="6 7">WAL-19142</strain>
    </source>
</reference>
<dbReference type="AlphaFoldDB" id="A0A0J9C9H3"/>
<dbReference type="SUPFAM" id="SSF46785">
    <property type="entry name" value="Winged helix' DNA-binding domain"/>
    <property type="match status" value="1"/>
</dbReference>
<dbReference type="FunFam" id="1.10.10.10:FF:000001">
    <property type="entry name" value="LysR family transcriptional regulator"/>
    <property type="match status" value="1"/>
</dbReference>
<evidence type="ECO:0000256" key="1">
    <source>
        <dbReference type="ARBA" id="ARBA00009437"/>
    </source>
</evidence>
<dbReference type="InterPro" id="IPR036390">
    <property type="entry name" value="WH_DNA-bd_sf"/>
</dbReference>
<gene>
    <name evidence="6" type="ORF">HMPREF9470_01581</name>
</gene>
<evidence type="ECO:0000256" key="3">
    <source>
        <dbReference type="ARBA" id="ARBA00023125"/>
    </source>
</evidence>
<keyword evidence="2" id="KW-0805">Transcription regulation</keyword>
<evidence type="ECO:0000259" key="5">
    <source>
        <dbReference type="PROSITE" id="PS50931"/>
    </source>
</evidence>
<dbReference type="PANTHER" id="PTHR30126">
    <property type="entry name" value="HTH-TYPE TRANSCRIPTIONAL REGULATOR"/>
    <property type="match status" value="1"/>
</dbReference>
<dbReference type="Pfam" id="PF03466">
    <property type="entry name" value="LysR_substrate"/>
    <property type="match status" value="1"/>
</dbReference>
<dbReference type="OrthoDB" id="9803714at2"/>
<comment type="similarity">
    <text evidence="1">Belongs to the LysR transcriptional regulatory family.</text>
</comment>
<dbReference type="PATRIC" id="fig|742734.4.peg.1692"/>
<evidence type="ECO:0000256" key="4">
    <source>
        <dbReference type="ARBA" id="ARBA00023163"/>
    </source>
</evidence>
<dbReference type="InterPro" id="IPR036388">
    <property type="entry name" value="WH-like_DNA-bd_sf"/>
</dbReference>
<dbReference type="PANTHER" id="PTHR30126:SF40">
    <property type="entry name" value="HTH-TYPE TRANSCRIPTIONAL REGULATOR GLTR"/>
    <property type="match status" value="1"/>
</dbReference>
<proteinExistence type="inferred from homology"/>
<comment type="caution">
    <text evidence="6">The sequence shown here is derived from an EMBL/GenBank/DDBJ whole genome shotgun (WGS) entry which is preliminary data.</text>
</comment>
<protein>
    <recommendedName>
        <fullName evidence="5">HTH lysR-type domain-containing protein</fullName>
    </recommendedName>
</protein>
<dbReference type="Gene3D" id="3.40.190.290">
    <property type="match status" value="1"/>
</dbReference>
<name>A0A0J9C9H3_9FIRM</name>
<feature type="domain" description="HTH lysR-type" evidence="5">
    <location>
        <begin position="1"/>
        <end position="58"/>
    </location>
</feature>
<dbReference type="SUPFAM" id="SSF53850">
    <property type="entry name" value="Periplasmic binding protein-like II"/>
    <property type="match status" value="1"/>
</dbReference>
<evidence type="ECO:0000313" key="7">
    <source>
        <dbReference type="Proteomes" id="UP000037392"/>
    </source>
</evidence>
<dbReference type="Gene3D" id="1.10.10.10">
    <property type="entry name" value="Winged helix-like DNA-binding domain superfamily/Winged helix DNA-binding domain"/>
    <property type="match status" value="1"/>
</dbReference>
<dbReference type="Pfam" id="PF00126">
    <property type="entry name" value="HTH_1"/>
    <property type="match status" value="1"/>
</dbReference>
<dbReference type="CDD" id="cd05466">
    <property type="entry name" value="PBP2_LTTR_substrate"/>
    <property type="match status" value="1"/>
</dbReference>
<accession>A0A0J9C9H3</accession>
<evidence type="ECO:0000313" key="6">
    <source>
        <dbReference type="EMBL" id="KMW21832.1"/>
    </source>
</evidence>
<organism evidence="6 7">
    <name type="scientific">[Clostridium] citroniae WAL-19142</name>
    <dbReference type="NCBI Taxonomy" id="742734"/>
    <lineage>
        <taxon>Bacteria</taxon>
        <taxon>Bacillati</taxon>
        <taxon>Bacillota</taxon>
        <taxon>Clostridia</taxon>
        <taxon>Lachnospirales</taxon>
        <taxon>Lachnospiraceae</taxon>
        <taxon>Enterocloster</taxon>
    </lineage>
</organism>
<dbReference type="InterPro" id="IPR000847">
    <property type="entry name" value="LysR_HTH_N"/>
</dbReference>
<dbReference type="GO" id="GO:0003700">
    <property type="term" value="F:DNA-binding transcription factor activity"/>
    <property type="evidence" value="ECO:0007669"/>
    <property type="project" value="InterPro"/>
</dbReference>
<evidence type="ECO:0000256" key="2">
    <source>
        <dbReference type="ARBA" id="ARBA00023015"/>
    </source>
</evidence>
<dbReference type="RefSeq" id="WP_048929579.1">
    <property type="nucleotide sequence ID" value="NZ_KQ235876.1"/>
</dbReference>
<keyword evidence="4" id="KW-0804">Transcription</keyword>
<dbReference type="GO" id="GO:0000976">
    <property type="term" value="F:transcription cis-regulatory region binding"/>
    <property type="evidence" value="ECO:0007669"/>
    <property type="project" value="TreeGrafter"/>
</dbReference>
<dbReference type="Proteomes" id="UP000037392">
    <property type="component" value="Unassembled WGS sequence"/>
</dbReference>
<keyword evidence="3" id="KW-0238">DNA-binding</keyword>
<dbReference type="EMBL" id="ADLK01000013">
    <property type="protein sequence ID" value="KMW21832.1"/>
    <property type="molecule type" value="Genomic_DNA"/>
</dbReference>
<dbReference type="PRINTS" id="PR00039">
    <property type="entry name" value="HTHLYSR"/>
</dbReference>